<dbReference type="AlphaFoldDB" id="A0A261GBR1"/>
<evidence type="ECO:0000256" key="1">
    <source>
        <dbReference type="ARBA" id="ARBA00005564"/>
    </source>
</evidence>
<dbReference type="InterPro" id="IPR015943">
    <property type="entry name" value="WD40/YVTN_repeat-like_dom_sf"/>
</dbReference>
<dbReference type="InterPro" id="IPR050282">
    <property type="entry name" value="Cycloisomerase_2"/>
</dbReference>
<dbReference type="SUPFAM" id="SSF51004">
    <property type="entry name" value="C-terminal (heme d1) domain of cytochrome cd1-nitrite reductase"/>
    <property type="match status" value="1"/>
</dbReference>
<dbReference type="GeneID" id="98294918"/>
<dbReference type="GO" id="GO:0017057">
    <property type="term" value="F:6-phosphogluconolactonase activity"/>
    <property type="evidence" value="ECO:0007669"/>
    <property type="project" value="TreeGrafter"/>
</dbReference>
<keyword evidence="3" id="KW-1185">Reference proteome</keyword>
<comment type="caution">
    <text evidence="2">The sequence shown here is derived from an EMBL/GenBank/DDBJ whole genome shotgun (WGS) entry which is preliminary data.</text>
</comment>
<dbReference type="Gene3D" id="2.130.10.10">
    <property type="entry name" value="YVTN repeat-like/Quinoprotein amine dehydrogenase"/>
    <property type="match status" value="1"/>
</dbReference>
<dbReference type="EMBL" id="MWXA01000002">
    <property type="protein sequence ID" value="OZG68416.1"/>
    <property type="molecule type" value="Genomic_DNA"/>
</dbReference>
<dbReference type="Proteomes" id="UP000216451">
    <property type="component" value="Unassembled WGS sequence"/>
</dbReference>
<dbReference type="RefSeq" id="WP_158215603.1">
    <property type="nucleotide sequence ID" value="NZ_CALENZ010000007.1"/>
</dbReference>
<dbReference type="OrthoDB" id="9790815at2"/>
<dbReference type="PANTHER" id="PTHR30344">
    <property type="entry name" value="6-PHOSPHOGLUCONOLACTONASE-RELATED"/>
    <property type="match status" value="1"/>
</dbReference>
<gene>
    <name evidence="2" type="ORF">BAQU_0233</name>
</gene>
<dbReference type="PANTHER" id="PTHR30344:SF1">
    <property type="entry name" value="6-PHOSPHOGLUCONOLACTONASE"/>
    <property type="match status" value="1"/>
</dbReference>
<dbReference type="InterPro" id="IPR019405">
    <property type="entry name" value="Lactonase_7-beta_prop"/>
</dbReference>
<reference evidence="2 3" key="1">
    <citation type="journal article" date="2017" name="BMC Genomics">
        <title>Comparative genomic and phylogenomic analyses of the Bifidobacteriaceae family.</title>
        <authorList>
            <person name="Lugli G.A."/>
            <person name="Milani C."/>
            <person name="Turroni F."/>
            <person name="Duranti S."/>
            <person name="Mancabelli L."/>
            <person name="Mangifesta M."/>
            <person name="Ferrario C."/>
            <person name="Modesto M."/>
            <person name="Mattarelli P."/>
            <person name="Jiri K."/>
            <person name="van Sinderen D."/>
            <person name="Ventura M."/>
        </authorList>
    </citation>
    <scope>NUCLEOTIDE SEQUENCE [LARGE SCALE GENOMIC DNA]</scope>
    <source>
        <strain evidence="2 3">LMG 28769</strain>
    </source>
</reference>
<dbReference type="Pfam" id="PF10282">
    <property type="entry name" value="Lactonase"/>
    <property type="match status" value="1"/>
</dbReference>
<name>A0A261GBR1_9BIFI</name>
<organism evidence="2 3">
    <name type="scientific">Bifidobacterium aquikefiri</name>
    <dbReference type="NCBI Taxonomy" id="1653207"/>
    <lineage>
        <taxon>Bacteria</taxon>
        <taxon>Bacillati</taxon>
        <taxon>Actinomycetota</taxon>
        <taxon>Actinomycetes</taxon>
        <taxon>Bifidobacteriales</taxon>
        <taxon>Bifidobacteriaceae</taxon>
        <taxon>Bifidobacterium</taxon>
    </lineage>
</organism>
<protein>
    <submittedName>
        <fullName evidence="2">Lactonase, 7-bladed beta-propeller</fullName>
    </submittedName>
</protein>
<comment type="similarity">
    <text evidence="1">Belongs to the cycloisomerase 2 family.</text>
</comment>
<sequence length="403" mass="42903">MGTRLGTPAYDNDQELLVGGWSADGDGQAQGIEWITACHQSTGRSGHGYGNEDGIGLEHHGCVAKIPSPSWLCLNNGSVYGCLEFSNELVSYSCTTSRDRQHPGLQLHQLSRVSTPGEGPTHVALCKDDVGSMHIVSACYGDGTVTVHPIDAQGSIGKAEQALHGEGHGPLPAQEHSHAHWILPIEARAQNTAGSSPSARHLVLVSDLGADRIRTYAWSNGNLNEIGSLQLPAGTGPRDLHMLPAHLQDFGDSVAIILITEWSRKAFVLRLDSSNPAGISIVTNVDLGATQKDQASSLAYIPDDANDPEHGFAYVGLRGTNRIIPLRWNGSTLARLSNSGDDSWQSGFPSGGSWPRHILAIGHRLLVSNQLTSTINGFTCDDDGQPHEEASLHIPSPTCILSV</sequence>
<proteinExistence type="inferred from homology"/>
<evidence type="ECO:0000313" key="3">
    <source>
        <dbReference type="Proteomes" id="UP000216451"/>
    </source>
</evidence>
<evidence type="ECO:0000313" key="2">
    <source>
        <dbReference type="EMBL" id="OZG68416.1"/>
    </source>
</evidence>
<dbReference type="InterPro" id="IPR011048">
    <property type="entry name" value="Haem_d1_sf"/>
</dbReference>
<accession>A0A261GBR1</accession>